<protein>
    <recommendedName>
        <fullName evidence="5">Toxin co-regulated pilus biosynthesis protein Q</fullName>
    </recommendedName>
</protein>
<feature type="chain" id="PRO_5016966528" description="Toxin co-regulated pilus biosynthesis protein Q" evidence="2">
    <location>
        <begin position="20"/>
        <end position="134"/>
    </location>
</feature>
<sequence length="134" mass="13979">MRLTGLILATVGFVTPATAEFVMVSPPATDAAATPAAPSTAPMRPKPHPKIRPAAPDPALVGFGTHVPLRFAVRQIVPARFLVAFGETVDRDASVDWKGGKAWRPTLSDALRPLGLTASVVGAAVTIEPIPTPR</sequence>
<name>A0A366EUT8_9HYPH</name>
<accession>A0A366EUT8</accession>
<feature type="signal peptide" evidence="2">
    <location>
        <begin position="1"/>
        <end position="19"/>
    </location>
</feature>
<evidence type="ECO:0000313" key="4">
    <source>
        <dbReference type="Proteomes" id="UP000253529"/>
    </source>
</evidence>
<comment type="caution">
    <text evidence="3">The sequence shown here is derived from an EMBL/GenBank/DDBJ whole genome shotgun (WGS) entry which is preliminary data.</text>
</comment>
<feature type="compositionally biased region" description="Low complexity" evidence="1">
    <location>
        <begin position="31"/>
        <end position="42"/>
    </location>
</feature>
<evidence type="ECO:0000256" key="1">
    <source>
        <dbReference type="SAM" id="MobiDB-lite"/>
    </source>
</evidence>
<dbReference type="EMBL" id="QNRK01000035">
    <property type="protein sequence ID" value="RBP05255.1"/>
    <property type="molecule type" value="Genomic_DNA"/>
</dbReference>
<evidence type="ECO:0000313" key="3">
    <source>
        <dbReference type="EMBL" id="RBP05255.1"/>
    </source>
</evidence>
<keyword evidence="2" id="KW-0732">Signal</keyword>
<organism evidence="3 4">
    <name type="scientific">Roseiarcus fermentans</name>
    <dbReference type="NCBI Taxonomy" id="1473586"/>
    <lineage>
        <taxon>Bacteria</taxon>
        <taxon>Pseudomonadati</taxon>
        <taxon>Pseudomonadota</taxon>
        <taxon>Alphaproteobacteria</taxon>
        <taxon>Hyphomicrobiales</taxon>
        <taxon>Roseiarcaceae</taxon>
        <taxon>Roseiarcus</taxon>
    </lineage>
</organism>
<keyword evidence="4" id="KW-1185">Reference proteome</keyword>
<proteinExistence type="predicted"/>
<feature type="region of interest" description="Disordered" evidence="1">
    <location>
        <begin position="31"/>
        <end position="57"/>
    </location>
</feature>
<gene>
    <name evidence="3" type="ORF">DFR50_13545</name>
</gene>
<dbReference type="AlphaFoldDB" id="A0A366EUT8"/>
<dbReference type="Proteomes" id="UP000253529">
    <property type="component" value="Unassembled WGS sequence"/>
</dbReference>
<evidence type="ECO:0000256" key="2">
    <source>
        <dbReference type="SAM" id="SignalP"/>
    </source>
</evidence>
<reference evidence="3 4" key="1">
    <citation type="submission" date="2018-06" db="EMBL/GenBank/DDBJ databases">
        <title>Genomic Encyclopedia of Type Strains, Phase IV (KMG-IV): sequencing the most valuable type-strain genomes for metagenomic binning, comparative biology and taxonomic classification.</title>
        <authorList>
            <person name="Goeker M."/>
        </authorList>
    </citation>
    <scope>NUCLEOTIDE SEQUENCE [LARGE SCALE GENOMIC DNA]</scope>
    <source>
        <strain evidence="3 4">DSM 24875</strain>
    </source>
</reference>
<evidence type="ECO:0008006" key="5">
    <source>
        <dbReference type="Google" id="ProtNLM"/>
    </source>
</evidence>